<dbReference type="AlphaFoldDB" id="A0A317CN17"/>
<organism evidence="1 2">
    <name type="scientific">Leucothrix pacifica</name>
    <dbReference type="NCBI Taxonomy" id="1247513"/>
    <lineage>
        <taxon>Bacteria</taxon>
        <taxon>Pseudomonadati</taxon>
        <taxon>Pseudomonadota</taxon>
        <taxon>Gammaproteobacteria</taxon>
        <taxon>Thiotrichales</taxon>
        <taxon>Thiotrichaceae</taxon>
        <taxon>Leucothrix</taxon>
    </lineage>
</organism>
<gene>
    <name evidence="1" type="ORF">DKW60_10035</name>
</gene>
<protein>
    <submittedName>
        <fullName evidence="1">Uncharacterized protein</fullName>
    </submittedName>
</protein>
<comment type="caution">
    <text evidence="1">The sequence shown here is derived from an EMBL/GenBank/DDBJ whole genome shotgun (WGS) entry which is preliminary data.</text>
</comment>
<proteinExistence type="predicted"/>
<dbReference type="RefSeq" id="WP_109837518.1">
    <property type="nucleotide sequence ID" value="NZ_QGKM01000023.1"/>
</dbReference>
<dbReference type="Proteomes" id="UP000245539">
    <property type="component" value="Unassembled WGS sequence"/>
</dbReference>
<dbReference type="OrthoDB" id="9964250at2"/>
<keyword evidence="2" id="KW-1185">Reference proteome</keyword>
<name>A0A317CN17_9GAMM</name>
<dbReference type="EMBL" id="QGKM01000023">
    <property type="protein sequence ID" value="PWQ97702.1"/>
    <property type="molecule type" value="Genomic_DNA"/>
</dbReference>
<accession>A0A317CN17</accession>
<reference evidence="1 2" key="1">
    <citation type="submission" date="2018-05" db="EMBL/GenBank/DDBJ databases">
        <title>Leucothrix arctica sp. nov., isolated from Arctic seawater.</title>
        <authorList>
            <person name="Choi A."/>
            <person name="Baek K."/>
        </authorList>
    </citation>
    <scope>NUCLEOTIDE SEQUENCE [LARGE SCALE GENOMIC DNA]</scope>
    <source>
        <strain evidence="1 2">JCM 18388</strain>
    </source>
</reference>
<evidence type="ECO:0000313" key="1">
    <source>
        <dbReference type="EMBL" id="PWQ97702.1"/>
    </source>
</evidence>
<sequence length="95" mass="10937">MKKIMLYLAFLIAVPGIVYAGANYMLNAKHVYVVNAHETDRISNPQFYNYRLVWNDDIGKFELRDGQWHLPPSADEVIPLQQMPESTNDVVEQAI</sequence>
<evidence type="ECO:0000313" key="2">
    <source>
        <dbReference type="Proteomes" id="UP000245539"/>
    </source>
</evidence>